<evidence type="ECO:0000256" key="3">
    <source>
        <dbReference type="ARBA" id="ARBA00022527"/>
    </source>
</evidence>
<keyword evidence="5 10" id="KW-0547">Nucleotide-binding</keyword>
<dbReference type="GO" id="GO:0005737">
    <property type="term" value="C:cytoplasm"/>
    <property type="evidence" value="ECO:0007669"/>
    <property type="project" value="TreeGrafter"/>
</dbReference>
<feature type="domain" description="Protein kinase" evidence="13">
    <location>
        <begin position="194"/>
        <end position="448"/>
    </location>
</feature>
<dbReference type="EMBL" id="JABFDY010000004">
    <property type="protein sequence ID" value="KAF7708834.1"/>
    <property type="molecule type" value="Genomic_DNA"/>
</dbReference>
<dbReference type="Pfam" id="PF00069">
    <property type="entry name" value="Pkinase"/>
    <property type="match status" value="1"/>
</dbReference>
<dbReference type="GO" id="GO:0005524">
    <property type="term" value="F:ATP binding"/>
    <property type="evidence" value="ECO:0007669"/>
    <property type="project" value="UniProtKB-UniRule"/>
</dbReference>
<accession>A0A8T0BP88</accession>
<sequence length="459" mass="52855">MLPWIPDVFSLLDNDICWMRYFGQEENKTENKAPSAVMFHKKFVYISHHTGCWNIKDRAHDQPKSSYRGKRKSDDLPNENEPHQKRQKTQITEKKTKLVLYINQPTGCCKIKKRPYDQPKSSSRGKRKSTNSTNENESHQKKQKTQLIEEKTDVSNKTKLEETEKQIIEEKTDVSNTTKLPPKRLGIAHLLEVYEKRELLGKGGFGSVYAGVRKADGLPVAIKYISKRKAPEKLEIPGHGFLPTEVALMSIVNTEPYCLNILRILEWYEEPSCYYIVLERPEPCENLHQFCNRYGSCLPETVARLVMVQLIDALKHCKSRGILHRDVKPENIMVQTDTLNVKLIDFGCGALIKDTYKEFTGTLIYAPPEWFKKKKYLAEPATVWSVGVTLYRLVCGSLPFNTRTEVKHGHVCFSRSHSEECMHLIRWCLCTKPAGRPSLEQIEHHPWFHLKGSAVQTTG</sequence>
<evidence type="ECO:0000256" key="8">
    <source>
        <dbReference type="ARBA" id="ARBA00047899"/>
    </source>
</evidence>
<reference evidence="14" key="1">
    <citation type="submission" date="2020-08" db="EMBL/GenBank/DDBJ databases">
        <title>Chromosome-level assembly of Southern catfish (Silurus meridionalis) provides insights into visual adaptation to the nocturnal and benthic lifestyles.</title>
        <authorList>
            <person name="Zhang Y."/>
            <person name="Wang D."/>
            <person name="Peng Z."/>
        </authorList>
    </citation>
    <scope>NUCLEOTIDE SEQUENCE</scope>
    <source>
        <strain evidence="14">SWU-2019-XX</strain>
        <tissue evidence="14">Muscle</tissue>
    </source>
</reference>
<evidence type="ECO:0000256" key="9">
    <source>
        <dbReference type="ARBA" id="ARBA00048679"/>
    </source>
</evidence>
<comment type="catalytic activity">
    <reaction evidence="8">
        <text>L-threonyl-[protein] + ATP = O-phospho-L-threonyl-[protein] + ADP + H(+)</text>
        <dbReference type="Rhea" id="RHEA:46608"/>
        <dbReference type="Rhea" id="RHEA-COMP:11060"/>
        <dbReference type="Rhea" id="RHEA-COMP:11605"/>
        <dbReference type="ChEBI" id="CHEBI:15378"/>
        <dbReference type="ChEBI" id="CHEBI:30013"/>
        <dbReference type="ChEBI" id="CHEBI:30616"/>
        <dbReference type="ChEBI" id="CHEBI:61977"/>
        <dbReference type="ChEBI" id="CHEBI:456216"/>
        <dbReference type="EC" id="2.7.11.1"/>
    </reaction>
</comment>
<comment type="caution">
    <text evidence="14">The sequence shown here is derived from an EMBL/GenBank/DDBJ whole genome shotgun (WGS) entry which is preliminary data.</text>
</comment>
<evidence type="ECO:0000256" key="6">
    <source>
        <dbReference type="ARBA" id="ARBA00022777"/>
    </source>
</evidence>
<dbReference type="InterPro" id="IPR017441">
    <property type="entry name" value="Protein_kinase_ATP_BS"/>
</dbReference>
<keyword evidence="6" id="KW-0418">Kinase</keyword>
<dbReference type="Gene3D" id="1.10.510.10">
    <property type="entry name" value="Transferase(Phosphotransferase) domain 1"/>
    <property type="match status" value="1"/>
</dbReference>
<evidence type="ECO:0000256" key="4">
    <source>
        <dbReference type="ARBA" id="ARBA00022679"/>
    </source>
</evidence>
<evidence type="ECO:0000259" key="13">
    <source>
        <dbReference type="PROSITE" id="PS50011"/>
    </source>
</evidence>
<dbReference type="SUPFAM" id="SSF56112">
    <property type="entry name" value="Protein kinase-like (PK-like)"/>
    <property type="match status" value="1"/>
</dbReference>
<evidence type="ECO:0000256" key="7">
    <source>
        <dbReference type="ARBA" id="ARBA00022840"/>
    </source>
</evidence>
<keyword evidence="3 11" id="KW-0723">Serine/threonine-protein kinase</keyword>
<feature type="compositionally biased region" description="Basic and acidic residues" evidence="12">
    <location>
        <begin position="147"/>
        <end position="156"/>
    </location>
</feature>
<dbReference type="InterPro" id="IPR008271">
    <property type="entry name" value="Ser/Thr_kinase_AS"/>
</dbReference>
<dbReference type="SMART" id="SM00220">
    <property type="entry name" value="S_TKc"/>
    <property type="match status" value="1"/>
</dbReference>
<dbReference type="InterPro" id="IPR000719">
    <property type="entry name" value="Prot_kinase_dom"/>
</dbReference>
<feature type="binding site" evidence="10">
    <location>
        <position position="223"/>
    </location>
    <ligand>
        <name>ATP</name>
        <dbReference type="ChEBI" id="CHEBI:30616"/>
    </ligand>
</feature>
<evidence type="ECO:0000256" key="1">
    <source>
        <dbReference type="ARBA" id="ARBA00005505"/>
    </source>
</evidence>
<evidence type="ECO:0000313" key="15">
    <source>
        <dbReference type="Proteomes" id="UP000606274"/>
    </source>
</evidence>
<proteinExistence type="inferred from homology"/>
<comment type="similarity">
    <text evidence="1">Belongs to the protein kinase superfamily. CAMK Ser/Thr protein kinase family. PIM subfamily.</text>
</comment>
<dbReference type="Gene3D" id="3.30.200.20">
    <property type="entry name" value="Phosphorylase Kinase, domain 1"/>
    <property type="match status" value="1"/>
</dbReference>
<organism evidence="14 15">
    <name type="scientific">Silurus meridionalis</name>
    <name type="common">Southern catfish</name>
    <name type="synonym">Silurus soldatovi meridionalis</name>
    <dbReference type="NCBI Taxonomy" id="175797"/>
    <lineage>
        <taxon>Eukaryota</taxon>
        <taxon>Metazoa</taxon>
        <taxon>Chordata</taxon>
        <taxon>Craniata</taxon>
        <taxon>Vertebrata</taxon>
        <taxon>Euteleostomi</taxon>
        <taxon>Actinopterygii</taxon>
        <taxon>Neopterygii</taxon>
        <taxon>Teleostei</taxon>
        <taxon>Ostariophysi</taxon>
        <taxon>Siluriformes</taxon>
        <taxon>Siluridae</taxon>
        <taxon>Silurus</taxon>
    </lineage>
</organism>
<evidence type="ECO:0000256" key="10">
    <source>
        <dbReference type="PROSITE-ProRule" id="PRU10141"/>
    </source>
</evidence>
<keyword evidence="4" id="KW-0808">Transferase</keyword>
<dbReference type="PANTHER" id="PTHR22984">
    <property type="entry name" value="SERINE/THREONINE-PROTEIN KINASE PIM"/>
    <property type="match status" value="1"/>
</dbReference>
<feature type="region of interest" description="Disordered" evidence="12">
    <location>
        <begin position="56"/>
        <end position="96"/>
    </location>
</feature>
<dbReference type="PROSITE" id="PS50011">
    <property type="entry name" value="PROTEIN_KINASE_DOM"/>
    <property type="match status" value="1"/>
</dbReference>
<dbReference type="AlphaFoldDB" id="A0A8T0BP88"/>
<protein>
    <recommendedName>
        <fullName evidence="2">non-specific serine/threonine protein kinase</fullName>
        <ecNumber evidence="2">2.7.11.1</ecNumber>
    </recommendedName>
</protein>
<name>A0A8T0BP88_SILME</name>
<evidence type="ECO:0000256" key="5">
    <source>
        <dbReference type="ARBA" id="ARBA00022741"/>
    </source>
</evidence>
<feature type="compositionally biased region" description="Basic and acidic residues" evidence="12">
    <location>
        <begin position="72"/>
        <end position="84"/>
    </location>
</feature>
<dbReference type="PANTHER" id="PTHR22984:SF11">
    <property type="entry name" value="AURORA KINASE-RELATED"/>
    <property type="match status" value="1"/>
</dbReference>
<keyword evidence="7 10" id="KW-0067">ATP-binding</keyword>
<evidence type="ECO:0000313" key="14">
    <source>
        <dbReference type="EMBL" id="KAF7708834.1"/>
    </source>
</evidence>
<evidence type="ECO:0000256" key="2">
    <source>
        <dbReference type="ARBA" id="ARBA00012513"/>
    </source>
</evidence>
<gene>
    <name evidence="14" type="ORF">HF521_017891</name>
</gene>
<dbReference type="PROSITE" id="PS00108">
    <property type="entry name" value="PROTEIN_KINASE_ST"/>
    <property type="match status" value="1"/>
</dbReference>
<dbReference type="GO" id="GO:0007346">
    <property type="term" value="P:regulation of mitotic cell cycle"/>
    <property type="evidence" value="ECO:0007669"/>
    <property type="project" value="TreeGrafter"/>
</dbReference>
<dbReference type="InterPro" id="IPR011009">
    <property type="entry name" value="Kinase-like_dom_sf"/>
</dbReference>
<dbReference type="InterPro" id="IPR051138">
    <property type="entry name" value="PIM_Ser/Thr_kinase"/>
</dbReference>
<dbReference type="PROSITE" id="PS00107">
    <property type="entry name" value="PROTEIN_KINASE_ATP"/>
    <property type="match status" value="1"/>
</dbReference>
<keyword evidence="15" id="KW-1185">Reference proteome</keyword>
<feature type="region of interest" description="Disordered" evidence="12">
    <location>
        <begin position="110"/>
        <end position="156"/>
    </location>
</feature>
<dbReference type="Proteomes" id="UP000606274">
    <property type="component" value="Unassembled WGS sequence"/>
</dbReference>
<dbReference type="GO" id="GO:0004674">
    <property type="term" value="F:protein serine/threonine kinase activity"/>
    <property type="evidence" value="ECO:0007669"/>
    <property type="project" value="UniProtKB-KW"/>
</dbReference>
<evidence type="ECO:0000256" key="11">
    <source>
        <dbReference type="RuleBase" id="RU000304"/>
    </source>
</evidence>
<evidence type="ECO:0000256" key="12">
    <source>
        <dbReference type="SAM" id="MobiDB-lite"/>
    </source>
</evidence>
<dbReference type="EC" id="2.7.11.1" evidence="2"/>
<comment type="catalytic activity">
    <reaction evidence="9">
        <text>L-seryl-[protein] + ATP = O-phospho-L-seryl-[protein] + ADP + H(+)</text>
        <dbReference type="Rhea" id="RHEA:17989"/>
        <dbReference type="Rhea" id="RHEA-COMP:9863"/>
        <dbReference type="Rhea" id="RHEA-COMP:11604"/>
        <dbReference type="ChEBI" id="CHEBI:15378"/>
        <dbReference type="ChEBI" id="CHEBI:29999"/>
        <dbReference type="ChEBI" id="CHEBI:30616"/>
        <dbReference type="ChEBI" id="CHEBI:83421"/>
        <dbReference type="ChEBI" id="CHEBI:456216"/>
        <dbReference type="EC" id="2.7.11.1"/>
    </reaction>
</comment>
<dbReference type="GO" id="GO:0043066">
    <property type="term" value="P:negative regulation of apoptotic process"/>
    <property type="evidence" value="ECO:0007669"/>
    <property type="project" value="TreeGrafter"/>
</dbReference>